<dbReference type="CDD" id="cd11332">
    <property type="entry name" value="AmyAc_OligoGlu_TS"/>
    <property type="match status" value="1"/>
</dbReference>
<dbReference type="SUPFAM" id="SSF51445">
    <property type="entry name" value="(Trans)glycosidases"/>
    <property type="match status" value="1"/>
</dbReference>
<dbReference type="InterPro" id="IPR022567">
    <property type="entry name" value="DUF3459"/>
</dbReference>
<gene>
    <name evidence="3" type="ORF">CLV43_106512</name>
</gene>
<sequence>MSTSTSTFVRNASGESTAWWRTAVIYQVYPRSFADGNGDGTGDLAGVRSRLPYLSSLGVDAIWFTPWYSSPLADGGYDVADYRAIDPAFGTLEEAESLIAEAAALGIRTIVDIVPNHVSDQHEWFRAALAAEPGSPERQRFWFREGRGPDGSQPPTDWISSFSGGTWTRTTNGDGTPGEWYLHLFAPQQPDLNWNHPDVRREHEDVLRFWFDRGVAGIRIDSATMPVKDDSFPVLVDERGPGGHPFVDRDGLHDIYRGWRAVADSYEEPRMLVGEIWLADHRRFARYLRPDEMHTAFNFDFMMRPWDPAQLRESIQTTVDAHRPVGAAPTWTLSNHDVTRPATRFGREDSSFGFAARRFGIPTDLATGRRRARAAALLTGALPGSLYLYQGDELGLPEVEDLPRGALQDPMYFRSEGVDPGRDGCRVPLPWTESGPTFGFGDGTAPSWLPQPVGWGGYSVQAQEADPGSTLSLYRSMLALRRSEPALRGEDFAWVDSSDGVVAFRRGEDLLCLVNLGPAAVALPPHSSVLLTSDGLVAGTLPTDTAVWLRR</sequence>
<evidence type="ECO:0000313" key="3">
    <source>
        <dbReference type="EMBL" id="PRY40771.1"/>
    </source>
</evidence>
<organism evidence="3 4">
    <name type="scientific">Umezawaea tangerina</name>
    <dbReference type="NCBI Taxonomy" id="84725"/>
    <lineage>
        <taxon>Bacteria</taxon>
        <taxon>Bacillati</taxon>
        <taxon>Actinomycetota</taxon>
        <taxon>Actinomycetes</taxon>
        <taxon>Pseudonocardiales</taxon>
        <taxon>Pseudonocardiaceae</taxon>
        <taxon>Umezawaea</taxon>
    </lineage>
</organism>
<evidence type="ECO:0000256" key="1">
    <source>
        <dbReference type="ARBA" id="ARBA00008061"/>
    </source>
</evidence>
<accession>A0A2T0T565</accession>
<dbReference type="RefSeq" id="WP_170155970.1">
    <property type="nucleotide sequence ID" value="NZ_PVTF01000006.1"/>
</dbReference>
<evidence type="ECO:0000313" key="4">
    <source>
        <dbReference type="Proteomes" id="UP000239494"/>
    </source>
</evidence>
<dbReference type="Gene3D" id="3.20.20.80">
    <property type="entry name" value="Glycosidases"/>
    <property type="match status" value="1"/>
</dbReference>
<comment type="caution">
    <text evidence="3">The sequence shown here is derived from an EMBL/GenBank/DDBJ whole genome shotgun (WGS) entry which is preliminary data.</text>
</comment>
<reference evidence="3 4" key="1">
    <citation type="submission" date="2018-03" db="EMBL/GenBank/DDBJ databases">
        <title>Genomic Encyclopedia of Archaeal and Bacterial Type Strains, Phase II (KMG-II): from individual species to whole genera.</title>
        <authorList>
            <person name="Goeker M."/>
        </authorList>
    </citation>
    <scope>NUCLEOTIDE SEQUENCE [LARGE SCALE GENOMIC DNA]</scope>
    <source>
        <strain evidence="3 4">DSM 44720</strain>
    </source>
</reference>
<keyword evidence="4" id="KW-1185">Reference proteome</keyword>
<dbReference type="GO" id="GO:0004556">
    <property type="term" value="F:alpha-amylase activity"/>
    <property type="evidence" value="ECO:0007669"/>
    <property type="project" value="TreeGrafter"/>
</dbReference>
<protein>
    <submittedName>
        <fullName evidence="3">Alpha-glucosidase</fullName>
    </submittedName>
</protein>
<dbReference type="Proteomes" id="UP000239494">
    <property type="component" value="Unassembled WGS sequence"/>
</dbReference>
<dbReference type="PANTHER" id="PTHR10357">
    <property type="entry name" value="ALPHA-AMYLASE FAMILY MEMBER"/>
    <property type="match status" value="1"/>
</dbReference>
<dbReference type="InterPro" id="IPR017853">
    <property type="entry name" value="GH"/>
</dbReference>
<dbReference type="AlphaFoldDB" id="A0A2T0T565"/>
<dbReference type="Pfam" id="PF11941">
    <property type="entry name" value="DUF3459"/>
    <property type="match status" value="1"/>
</dbReference>
<dbReference type="Gene3D" id="3.90.400.10">
    <property type="entry name" value="Oligo-1,6-glucosidase, Domain 2"/>
    <property type="match status" value="1"/>
</dbReference>
<name>A0A2T0T565_9PSEU</name>
<dbReference type="SMART" id="SM00642">
    <property type="entry name" value="Aamy"/>
    <property type="match status" value="1"/>
</dbReference>
<evidence type="ECO:0000259" key="2">
    <source>
        <dbReference type="SMART" id="SM00642"/>
    </source>
</evidence>
<dbReference type="GO" id="GO:0009313">
    <property type="term" value="P:oligosaccharide catabolic process"/>
    <property type="evidence" value="ECO:0007669"/>
    <property type="project" value="TreeGrafter"/>
</dbReference>
<dbReference type="InterPro" id="IPR045857">
    <property type="entry name" value="O16G_dom_2"/>
</dbReference>
<proteinExistence type="inferred from homology"/>
<dbReference type="EMBL" id="PVTF01000006">
    <property type="protein sequence ID" value="PRY40771.1"/>
    <property type="molecule type" value="Genomic_DNA"/>
</dbReference>
<dbReference type="Pfam" id="PF00128">
    <property type="entry name" value="Alpha-amylase"/>
    <property type="match status" value="1"/>
</dbReference>
<feature type="domain" description="Glycosyl hydrolase family 13 catalytic" evidence="2">
    <location>
        <begin position="27"/>
        <end position="426"/>
    </location>
</feature>
<dbReference type="PANTHER" id="PTHR10357:SF179">
    <property type="entry name" value="NEUTRAL AND BASIC AMINO ACID TRANSPORT PROTEIN RBAT"/>
    <property type="match status" value="1"/>
</dbReference>
<comment type="similarity">
    <text evidence="1">Belongs to the glycosyl hydrolase 13 family.</text>
</comment>
<dbReference type="InterPro" id="IPR006047">
    <property type="entry name" value="GH13_cat_dom"/>
</dbReference>